<proteinExistence type="predicted"/>
<dbReference type="InterPro" id="IPR029063">
    <property type="entry name" value="SAM-dependent_MTases_sf"/>
</dbReference>
<dbReference type="RefSeq" id="WP_139096527.1">
    <property type="nucleotide sequence ID" value="NZ_VDFW01000007.1"/>
</dbReference>
<dbReference type="Pfam" id="PF04672">
    <property type="entry name" value="Methyltransf_19"/>
    <property type="match status" value="1"/>
</dbReference>
<dbReference type="SUPFAM" id="SSF53335">
    <property type="entry name" value="S-adenosyl-L-methionine-dependent methyltransferases"/>
    <property type="match status" value="1"/>
</dbReference>
<dbReference type="Proteomes" id="UP000305546">
    <property type="component" value="Unassembled WGS sequence"/>
</dbReference>
<dbReference type="EMBL" id="VDFW01000007">
    <property type="protein sequence ID" value="TNC26919.1"/>
    <property type="molecule type" value="Genomic_DNA"/>
</dbReference>
<sequence>MSTTNEGPRPVRTRATAAGVYEWFLGGKYSQQVDAEAAIASQRAFPLASRTMRYNRQFLQRAVRYLAGQGVRQFLDLGSGYPSSGNVHEVAPGARVVYVDYEPDTVDVSTSILADDPDVTCVLGDLREPGEIFAHPQVGRLLDFGEPVGLLMIAVLHFLPDTEQTARLVRGYVDRLAPGSHLAISHGRSAPSSRVRELQTEAAQVYNKTVSENGYPRPIEEIERFFGGTVLVPPGVCPVTDWHPDDPDHQHDDEDEASAIIAGGVGRVER</sequence>
<dbReference type="AlphaFoldDB" id="A0A5C4M480"/>
<gene>
    <name evidence="1" type="ORF">FG385_10810</name>
</gene>
<evidence type="ECO:0008006" key="3">
    <source>
        <dbReference type="Google" id="ProtNLM"/>
    </source>
</evidence>
<dbReference type="InterPro" id="IPR006764">
    <property type="entry name" value="SAM_dep_MeTrfase_SAV2177_type"/>
</dbReference>
<organism evidence="1 2">
    <name type="scientific">Amycolatopsis alkalitolerans</name>
    <dbReference type="NCBI Taxonomy" id="2547244"/>
    <lineage>
        <taxon>Bacteria</taxon>
        <taxon>Bacillati</taxon>
        <taxon>Actinomycetota</taxon>
        <taxon>Actinomycetes</taxon>
        <taxon>Pseudonocardiales</taxon>
        <taxon>Pseudonocardiaceae</taxon>
        <taxon>Amycolatopsis</taxon>
    </lineage>
</organism>
<evidence type="ECO:0000313" key="1">
    <source>
        <dbReference type="EMBL" id="TNC26919.1"/>
    </source>
</evidence>
<evidence type="ECO:0000313" key="2">
    <source>
        <dbReference type="Proteomes" id="UP000305546"/>
    </source>
</evidence>
<dbReference type="Gene3D" id="3.40.50.150">
    <property type="entry name" value="Vaccinia Virus protein VP39"/>
    <property type="match status" value="1"/>
</dbReference>
<dbReference type="OrthoDB" id="4134439at2"/>
<keyword evidence="2" id="KW-1185">Reference proteome</keyword>
<reference evidence="1 2" key="1">
    <citation type="submission" date="2019-06" db="EMBL/GenBank/DDBJ databases">
        <title>Amycolatopsis alkalitolerans sp. nov., isolated from Gastrodia elata Blume.</title>
        <authorList>
            <person name="Narsing Rao M.P."/>
            <person name="Li W.J."/>
        </authorList>
    </citation>
    <scope>NUCLEOTIDE SEQUENCE [LARGE SCALE GENOMIC DNA]</scope>
    <source>
        <strain evidence="1 2">SYSUP0005</strain>
    </source>
</reference>
<dbReference type="PIRSF" id="PIRSF017393">
    <property type="entry name" value="MTase_SAV2177"/>
    <property type="match status" value="1"/>
</dbReference>
<name>A0A5C4M480_9PSEU</name>
<accession>A0A5C4M480</accession>
<protein>
    <recommendedName>
        <fullName evidence="3">SAM-dependent methyltransferase</fullName>
    </recommendedName>
</protein>
<comment type="caution">
    <text evidence="1">The sequence shown here is derived from an EMBL/GenBank/DDBJ whole genome shotgun (WGS) entry which is preliminary data.</text>
</comment>